<comment type="caution">
    <text evidence="3">The sequence shown here is derived from an EMBL/GenBank/DDBJ whole genome shotgun (WGS) entry which is preliminary data.</text>
</comment>
<feature type="signal peptide" evidence="2">
    <location>
        <begin position="1"/>
        <end position="18"/>
    </location>
</feature>
<reference evidence="3" key="1">
    <citation type="submission" date="2022-11" db="EMBL/GenBank/DDBJ databases">
        <authorList>
            <person name="Hyden B.L."/>
            <person name="Feng K."/>
            <person name="Yates T."/>
            <person name="Jawdy S."/>
            <person name="Smart L.B."/>
            <person name="Muchero W."/>
        </authorList>
    </citation>
    <scope>NUCLEOTIDE SEQUENCE</scope>
    <source>
        <tissue evidence="3">Shoot tip</tissue>
    </source>
</reference>
<keyword evidence="1" id="KW-0812">Transmembrane</keyword>
<proteinExistence type="predicted"/>
<accession>A0A9Q0QFI9</accession>
<dbReference type="EMBL" id="JAPFFK010000016">
    <property type="protein sequence ID" value="KAJ6705412.1"/>
    <property type="molecule type" value="Genomic_DNA"/>
</dbReference>
<keyword evidence="1" id="KW-1133">Transmembrane helix</keyword>
<keyword evidence="2" id="KW-0732">Signal</keyword>
<evidence type="ECO:0000313" key="3">
    <source>
        <dbReference type="EMBL" id="KAJ6705412.1"/>
    </source>
</evidence>
<organism evidence="3 4">
    <name type="scientific">Salix purpurea</name>
    <name type="common">Purple osier willow</name>
    <dbReference type="NCBI Taxonomy" id="77065"/>
    <lineage>
        <taxon>Eukaryota</taxon>
        <taxon>Viridiplantae</taxon>
        <taxon>Streptophyta</taxon>
        <taxon>Embryophyta</taxon>
        <taxon>Tracheophyta</taxon>
        <taxon>Spermatophyta</taxon>
        <taxon>Magnoliopsida</taxon>
        <taxon>eudicotyledons</taxon>
        <taxon>Gunneridae</taxon>
        <taxon>Pentapetalae</taxon>
        <taxon>rosids</taxon>
        <taxon>fabids</taxon>
        <taxon>Malpighiales</taxon>
        <taxon>Salicaceae</taxon>
        <taxon>Saliceae</taxon>
        <taxon>Salix</taxon>
    </lineage>
</organism>
<sequence length="105" mass="11940">MVLKAYLSTWLIFYWVMTCEKDANIHLLAEKSAKVRAKPLEKDFEISAVAANSTENRDRSIDGENLSEDIPVLSWLGINLAELSWSIFGWAVAWIVYLGHIVLGW</sequence>
<reference evidence="3" key="2">
    <citation type="journal article" date="2023" name="Int. J. Mol. Sci.">
        <title>De Novo Assembly and Annotation of 11 Diverse Shrub Willow (Salix) Genomes Reveals Novel Gene Organization in Sex-Linked Regions.</title>
        <authorList>
            <person name="Hyden B."/>
            <person name="Feng K."/>
            <person name="Yates T.B."/>
            <person name="Jawdy S."/>
            <person name="Cereghino C."/>
            <person name="Smart L.B."/>
            <person name="Muchero W."/>
        </authorList>
    </citation>
    <scope>NUCLEOTIDE SEQUENCE</scope>
    <source>
        <tissue evidence="3">Shoot tip</tissue>
    </source>
</reference>
<name>A0A9Q0QFI9_SALPP</name>
<evidence type="ECO:0000256" key="1">
    <source>
        <dbReference type="SAM" id="Phobius"/>
    </source>
</evidence>
<dbReference type="AlphaFoldDB" id="A0A9Q0QFI9"/>
<feature type="chain" id="PRO_5040215722" evidence="2">
    <location>
        <begin position="19"/>
        <end position="105"/>
    </location>
</feature>
<evidence type="ECO:0000256" key="2">
    <source>
        <dbReference type="SAM" id="SignalP"/>
    </source>
</evidence>
<keyword evidence="4" id="KW-1185">Reference proteome</keyword>
<dbReference type="Proteomes" id="UP001151532">
    <property type="component" value="Chromosome 3"/>
</dbReference>
<gene>
    <name evidence="3" type="ORF">OIU79_010168</name>
</gene>
<feature type="transmembrane region" description="Helical" evidence="1">
    <location>
        <begin position="83"/>
        <end position="103"/>
    </location>
</feature>
<evidence type="ECO:0000313" key="4">
    <source>
        <dbReference type="Proteomes" id="UP001151532"/>
    </source>
</evidence>
<protein>
    <submittedName>
        <fullName evidence="3">Uncharacterized protein</fullName>
    </submittedName>
</protein>
<keyword evidence="1" id="KW-0472">Membrane</keyword>